<dbReference type="Gene3D" id="3.20.20.80">
    <property type="entry name" value="Glycosidases"/>
    <property type="match status" value="1"/>
</dbReference>
<keyword evidence="1 3" id="KW-0732">Signal</keyword>
<dbReference type="InterPro" id="IPR006558">
    <property type="entry name" value="LamG-like"/>
</dbReference>
<dbReference type="InterPro" id="IPR013783">
    <property type="entry name" value="Ig-like_fold"/>
</dbReference>
<dbReference type="InterPro" id="IPR026444">
    <property type="entry name" value="Secre_tail"/>
</dbReference>
<evidence type="ECO:0000256" key="1">
    <source>
        <dbReference type="ARBA" id="ARBA00022729"/>
    </source>
</evidence>
<dbReference type="GO" id="GO:0005829">
    <property type="term" value="C:cytosol"/>
    <property type="evidence" value="ECO:0007669"/>
    <property type="project" value="UniProtKB-SubCell"/>
</dbReference>
<dbReference type="GO" id="GO:0033925">
    <property type="term" value="F:mannosyl-glycoprotein endo-beta-N-acetylglucosaminidase activity"/>
    <property type="evidence" value="ECO:0007669"/>
    <property type="project" value="InterPro"/>
</dbReference>
<keyword evidence="6" id="KW-1185">Reference proteome</keyword>
<evidence type="ECO:0000313" key="5">
    <source>
        <dbReference type="EMBL" id="UOQ71496.1"/>
    </source>
</evidence>
<dbReference type="AlphaFoldDB" id="A0A8T9Q164"/>
<proteinExistence type="predicted"/>
<dbReference type="PANTHER" id="PTHR13246">
    <property type="entry name" value="ENDO BETA N-ACETYLGLUCOSAMINIDASE"/>
    <property type="match status" value="1"/>
</dbReference>
<sequence length="976" mass="104431">MLLRYSYSGLNSARLRHLAWALVLLLLNSLPALAQLEPAAQYTKLSVAQLLAWTPTGPTAVPANVSRVALAARQNSLSTQLNPNQSFSHKVNYIPDGMTGFAGYLNEQNRFNLYNFTHWQYIDVLTWFDGPVALPTRPWVEAAHRNGVKVIGSVFTSAADVNLLIQKDGSGEYTAAQKLVDVANYYGFDGWFFNQESSVPTATATELRNLLKRLQQLRPAGMEIHWYDAMLPSGSISYQNALNANNQLLLQDGSARVSDAMFTNYFWSGPNNINTSVTTAQNLGRSPFDVYMGADLWPGRNPQALFTQTAWIDNYFTGGNPAQPRLSLGLFATNLTYNGGLNSFNSSAADYAGFYRTEQRLFAGNDLDVTTEDASGWKGFGSYVPVRSVINSLPFDTYFSVGQGKLFANNGEQLTKGWTDMGKQSLLPSWQWNKSGAAPITVGYDFSRAYYGGNSVKLQGSLSGSNSATVKLFQTKLPLPSTTPANLDVTFKTAAAGPSHTQLLLYFTDDLANPAALDLGAVSDTLWNTRTLSLAGYAGREIALIGVQASAAAAVTDYRLNLGRLKLYTGAAVTTKPAVDFTASATVVVPNQTVTFSNASTNASSYFWTFEGGTPATSTAVFPTVQYAAPGTYSVKLRATNAAGRDSLTRTGYITVVAPGSSGGNTSLSFDGATKYVDAGPINLTGSALSMECWLKPNGFKATSPFISSVMGMEDGANTALVRLGDANQAANRLQFVMLVNGIARKVNSPTDLLAGTWYHVAATFDGSVMRLYLNGQLNASLNATGSFVANSNFFMGRNFDNSRVLNGALDEVRVWTRALTPAEILAGRCAVPSTAAGLEGYWTFNEGSGLVTVDQTGHGHQGALVNMTPTDWSTNVPSACVSMAVQPARATAELGVAAVVNPIHGNVAQVEIRGAQGQSTLVQLVNLLGAVVWQQQIRPATAAERLSVPVTQAAGLYVVRVSNATGTATVKLLKQ</sequence>
<dbReference type="PROSITE" id="PS50093">
    <property type="entry name" value="PKD"/>
    <property type="match status" value="1"/>
</dbReference>
<keyword evidence="2" id="KW-1015">Disulfide bond</keyword>
<reference evidence="5" key="1">
    <citation type="submission" date="2022-04" db="EMBL/GenBank/DDBJ databases">
        <title>Hymenobacter sp. isolated from the air.</title>
        <authorList>
            <person name="Won M."/>
            <person name="Lee C.-M."/>
            <person name="Woen H.-Y."/>
            <person name="Kwon S.-W."/>
        </authorList>
    </citation>
    <scope>NUCLEOTIDE SEQUENCE</scope>
    <source>
        <strain evidence="5">5116S-3</strain>
    </source>
</reference>
<dbReference type="KEGG" id="hcu:MUN79_23215"/>
<dbReference type="Pfam" id="PF00801">
    <property type="entry name" value="PKD"/>
    <property type="match status" value="1"/>
</dbReference>
<name>A0A8T9Q164_9BACT</name>
<evidence type="ECO:0000256" key="2">
    <source>
        <dbReference type="ARBA" id="ARBA00023157"/>
    </source>
</evidence>
<feature type="chain" id="PRO_5035922014" evidence="3">
    <location>
        <begin position="35"/>
        <end position="976"/>
    </location>
</feature>
<evidence type="ECO:0000256" key="3">
    <source>
        <dbReference type="SAM" id="SignalP"/>
    </source>
</evidence>
<feature type="domain" description="PKD" evidence="4">
    <location>
        <begin position="576"/>
        <end position="661"/>
    </location>
</feature>
<dbReference type="Pfam" id="PF03644">
    <property type="entry name" value="Glyco_hydro_85"/>
    <property type="match status" value="1"/>
</dbReference>
<dbReference type="SUPFAM" id="SSF49899">
    <property type="entry name" value="Concanavalin A-like lectins/glucanases"/>
    <property type="match status" value="1"/>
</dbReference>
<protein>
    <submittedName>
        <fullName evidence="5">PKD domain-containing protein</fullName>
    </submittedName>
</protein>
<dbReference type="EMBL" id="CP095046">
    <property type="protein sequence ID" value="UOQ71496.1"/>
    <property type="molecule type" value="Genomic_DNA"/>
</dbReference>
<dbReference type="PANTHER" id="PTHR13246:SF1">
    <property type="entry name" value="CYTOSOLIC ENDO-BETA-N-ACETYLGLUCOSAMINIDASE"/>
    <property type="match status" value="1"/>
</dbReference>
<dbReference type="InterPro" id="IPR022409">
    <property type="entry name" value="PKD/Chitinase_dom"/>
</dbReference>
<dbReference type="RefSeq" id="WP_244674903.1">
    <property type="nucleotide sequence ID" value="NZ_CP095046.1"/>
</dbReference>
<dbReference type="InterPro" id="IPR013320">
    <property type="entry name" value="ConA-like_dom_sf"/>
</dbReference>
<evidence type="ECO:0000259" key="4">
    <source>
        <dbReference type="PROSITE" id="PS50093"/>
    </source>
</evidence>
<feature type="signal peptide" evidence="3">
    <location>
        <begin position="1"/>
        <end position="34"/>
    </location>
</feature>
<dbReference type="SMART" id="SM00089">
    <property type="entry name" value="PKD"/>
    <property type="match status" value="1"/>
</dbReference>
<dbReference type="SMART" id="SM00560">
    <property type="entry name" value="LamGL"/>
    <property type="match status" value="1"/>
</dbReference>
<dbReference type="Gene3D" id="2.60.120.260">
    <property type="entry name" value="Galactose-binding domain-like"/>
    <property type="match status" value="1"/>
</dbReference>
<dbReference type="GO" id="GO:0005975">
    <property type="term" value="P:carbohydrate metabolic process"/>
    <property type="evidence" value="ECO:0007669"/>
    <property type="project" value="UniProtKB-ARBA"/>
</dbReference>
<dbReference type="InterPro" id="IPR005201">
    <property type="entry name" value="TIM_ENGase"/>
</dbReference>
<dbReference type="Gene3D" id="2.60.120.200">
    <property type="match status" value="1"/>
</dbReference>
<dbReference type="Pfam" id="PF13385">
    <property type="entry name" value="Laminin_G_3"/>
    <property type="match status" value="1"/>
</dbReference>
<dbReference type="Proteomes" id="UP000831796">
    <property type="component" value="Chromosome"/>
</dbReference>
<evidence type="ECO:0000313" key="6">
    <source>
        <dbReference type="Proteomes" id="UP000831796"/>
    </source>
</evidence>
<dbReference type="Gene3D" id="2.60.40.10">
    <property type="entry name" value="Immunoglobulins"/>
    <property type="match status" value="1"/>
</dbReference>
<accession>A0A8T9Q164</accession>
<gene>
    <name evidence="5" type="ORF">MUN79_23215</name>
</gene>
<dbReference type="NCBIfam" id="TIGR04183">
    <property type="entry name" value="Por_Secre_tail"/>
    <property type="match status" value="1"/>
</dbReference>
<dbReference type="InterPro" id="IPR000601">
    <property type="entry name" value="PKD_dom"/>
</dbReference>
<organism evidence="5 6">
    <name type="scientific">Hymenobacter cellulosilyticus</name>
    <dbReference type="NCBI Taxonomy" id="2932248"/>
    <lineage>
        <taxon>Bacteria</taxon>
        <taxon>Pseudomonadati</taxon>
        <taxon>Bacteroidota</taxon>
        <taxon>Cytophagia</taxon>
        <taxon>Cytophagales</taxon>
        <taxon>Hymenobacteraceae</taxon>
        <taxon>Hymenobacter</taxon>
    </lineage>
</organism>
<dbReference type="CDD" id="cd00146">
    <property type="entry name" value="PKD"/>
    <property type="match status" value="1"/>
</dbReference>
<dbReference type="InterPro" id="IPR032979">
    <property type="entry name" value="ENGase"/>
</dbReference>